<dbReference type="PANTHER" id="PTHR15237">
    <property type="entry name" value="DNA REPAIR PROTEIN RAD9"/>
    <property type="match status" value="1"/>
</dbReference>
<feature type="compositionally biased region" description="Basic and acidic residues" evidence="1">
    <location>
        <begin position="486"/>
        <end position="497"/>
    </location>
</feature>
<dbReference type="Pfam" id="PF04139">
    <property type="entry name" value="Rad9"/>
    <property type="match status" value="1"/>
</dbReference>
<name>A0A9P5T8C3_9AGAM</name>
<gene>
    <name evidence="2" type="ORF">DFH94DRAFT_490363</name>
</gene>
<feature type="compositionally biased region" description="Polar residues" evidence="1">
    <location>
        <begin position="307"/>
        <end position="324"/>
    </location>
</feature>
<dbReference type="SUPFAM" id="SSF55979">
    <property type="entry name" value="DNA clamp"/>
    <property type="match status" value="1"/>
</dbReference>
<evidence type="ECO:0000313" key="2">
    <source>
        <dbReference type="EMBL" id="KAF8479625.1"/>
    </source>
</evidence>
<organism evidence="2 3">
    <name type="scientific">Russula ochroleuca</name>
    <dbReference type="NCBI Taxonomy" id="152965"/>
    <lineage>
        <taxon>Eukaryota</taxon>
        <taxon>Fungi</taxon>
        <taxon>Dikarya</taxon>
        <taxon>Basidiomycota</taxon>
        <taxon>Agaricomycotina</taxon>
        <taxon>Agaricomycetes</taxon>
        <taxon>Russulales</taxon>
        <taxon>Russulaceae</taxon>
        <taxon>Russula</taxon>
    </lineage>
</organism>
<feature type="compositionally biased region" description="Basic and acidic residues" evidence="1">
    <location>
        <begin position="462"/>
        <end position="472"/>
    </location>
</feature>
<dbReference type="GO" id="GO:0071479">
    <property type="term" value="P:cellular response to ionizing radiation"/>
    <property type="evidence" value="ECO:0007669"/>
    <property type="project" value="TreeGrafter"/>
</dbReference>
<evidence type="ECO:0000313" key="3">
    <source>
        <dbReference type="Proteomes" id="UP000759537"/>
    </source>
</evidence>
<proteinExistence type="predicted"/>
<keyword evidence="3" id="KW-1185">Reference proteome</keyword>
<dbReference type="InterPro" id="IPR046938">
    <property type="entry name" value="DNA_clamp_sf"/>
</dbReference>
<reference evidence="2" key="2">
    <citation type="journal article" date="2020" name="Nat. Commun.">
        <title>Large-scale genome sequencing of mycorrhizal fungi provides insights into the early evolution of symbiotic traits.</title>
        <authorList>
            <person name="Miyauchi S."/>
            <person name="Kiss E."/>
            <person name="Kuo A."/>
            <person name="Drula E."/>
            <person name="Kohler A."/>
            <person name="Sanchez-Garcia M."/>
            <person name="Morin E."/>
            <person name="Andreopoulos B."/>
            <person name="Barry K.W."/>
            <person name="Bonito G."/>
            <person name="Buee M."/>
            <person name="Carver A."/>
            <person name="Chen C."/>
            <person name="Cichocki N."/>
            <person name="Clum A."/>
            <person name="Culley D."/>
            <person name="Crous P.W."/>
            <person name="Fauchery L."/>
            <person name="Girlanda M."/>
            <person name="Hayes R.D."/>
            <person name="Keri Z."/>
            <person name="LaButti K."/>
            <person name="Lipzen A."/>
            <person name="Lombard V."/>
            <person name="Magnuson J."/>
            <person name="Maillard F."/>
            <person name="Murat C."/>
            <person name="Nolan M."/>
            <person name="Ohm R.A."/>
            <person name="Pangilinan J."/>
            <person name="Pereira M.F."/>
            <person name="Perotto S."/>
            <person name="Peter M."/>
            <person name="Pfister S."/>
            <person name="Riley R."/>
            <person name="Sitrit Y."/>
            <person name="Stielow J.B."/>
            <person name="Szollosi G."/>
            <person name="Zifcakova L."/>
            <person name="Stursova M."/>
            <person name="Spatafora J.W."/>
            <person name="Tedersoo L."/>
            <person name="Vaario L.M."/>
            <person name="Yamada A."/>
            <person name="Yan M."/>
            <person name="Wang P."/>
            <person name="Xu J."/>
            <person name="Bruns T."/>
            <person name="Baldrian P."/>
            <person name="Vilgalys R."/>
            <person name="Dunand C."/>
            <person name="Henrissat B."/>
            <person name="Grigoriev I.V."/>
            <person name="Hibbett D."/>
            <person name="Nagy L.G."/>
            <person name="Martin F.M."/>
        </authorList>
    </citation>
    <scope>NUCLEOTIDE SEQUENCE</scope>
    <source>
        <strain evidence="2">Prilba</strain>
    </source>
</reference>
<feature type="compositionally biased region" description="Pro residues" evidence="1">
    <location>
        <begin position="431"/>
        <end position="453"/>
    </location>
</feature>
<dbReference type="GO" id="GO:0000076">
    <property type="term" value="P:DNA replication checkpoint signaling"/>
    <property type="evidence" value="ECO:0007669"/>
    <property type="project" value="TreeGrafter"/>
</dbReference>
<sequence length="497" mass="54560">MQASIDASGLKSFTRSLACMSKYSEELYINAIPNSVSFSATNTSLSAYCRFTYDRNFFTKFNVGDRDLRDGIPELDDTEQSQTVAGQLRVQPLLAILKHRGLEKTLERLDLIVVDGVFNHEDEDEDSLEGKLIVRLHCKHGIVKTHRLLLQTPSSQLHLHVPVALNESHVVIGPKAMRDMIDHFPSTRGKADPQLIWVFDDTEVQVKSLENSVDGKGVGQLATELTISADEFENYDIFVTPTALAFHLREFSATIAYAESMEALLDVRFTDPAAALYVNVQSDSIESLFAMSTSRVPGAPEPPMATLQRQARSAGPSGSAQGRATNKRPFEETTMRRRTPAKVVERVSPPALRRHASGAQPPAPSHAPTRGQPLLSARHPTREPLFLPGSQMSAADREALRASGLGDMDVDEFNAMMEDDGEEVGLNFDPPDAPDAPAPSVPPPPPPPVPLSPAPDSDVDEQEHMQDVNRFEDDIESEMGPTQSDESGKAFRPLFDD</sequence>
<comment type="caution">
    <text evidence="2">The sequence shown here is derived from an EMBL/GenBank/DDBJ whole genome shotgun (WGS) entry which is preliminary data.</text>
</comment>
<dbReference type="OrthoDB" id="60092at2759"/>
<dbReference type="GO" id="GO:0030896">
    <property type="term" value="C:checkpoint clamp complex"/>
    <property type="evidence" value="ECO:0007669"/>
    <property type="project" value="InterPro"/>
</dbReference>
<dbReference type="AlphaFoldDB" id="A0A9P5T8C3"/>
<protein>
    <submittedName>
        <fullName evidence="2">Rad9-domain-containing protein</fullName>
    </submittedName>
</protein>
<dbReference type="Gene3D" id="3.70.10.10">
    <property type="match status" value="1"/>
</dbReference>
<feature type="region of interest" description="Disordered" evidence="1">
    <location>
        <begin position="415"/>
        <end position="497"/>
    </location>
</feature>
<reference evidence="2" key="1">
    <citation type="submission" date="2019-10" db="EMBL/GenBank/DDBJ databases">
        <authorList>
            <consortium name="DOE Joint Genome Institute"/>
            <person name="Kuo A."/>
            <person name="Miyauchi S."/>
            <person name="Kiss E."/>
            <person name="Drula E."/>
            <person name="Kohler A."/>
            <person name="Sanchez-Garcia M."/>
            <person name="Andreopoulos B."/>
            <person name="Barry K.W."/>
            <person name="Bonito G."/>
            <person name="Buee M."/>
            <person name="Carver A."/>
            <person name="Chen C."/>
            <person name="Cichocki N."/>
            <person name="Clum A."/>
            <person name="Culley D."/>
            <person name="Crous P.W."/>
            <person name="Fauchery L."/>
            <person name="Girlanda M."/>
            <person name="Hayes R."/>
            <person name="Keri Z."/>
            <person name="LaButti K."/>
            <person name="Lipzen A."/>
            <person name="Lombard V."/>
            <person name="Magnuson J."/>
            <person name="Maillard F."/>
            <person name="Morin E."/>
            <person name="Murat C."/>
            <person name="Nolan M."/>
            <person name="Ohm R."/>
            <person name="Pangilinan J."/>
            <person name="Pereira M."/>
            <person name="Perotto S."/>
            <person name="Peter M."/>
            <person name="Riley R."/>
            <person name="Sitrit Y."/>
            <person name="Stielow B."/>
            <person name="Szollosi G."/>
            <person name="Zifcakova L."/>
            <person name="Stursova M."/>
            <person name="Spatafora J.W."/>
            <person name="Tedersoo L."/>
            <person name="Vaario L.-M."/>
            <person name="Yamada A."/>
            <person name="Yan M."/>
            <person name="Wang P."/>
            <person name="Xu J."/>
            <person name="Bruns T."/>
            <person name="Baldrian P."/>
            <person name="Vilgalys R."/>
            <person name="Henrissat B."/>
            <person name="Grigoriev I.V."/>
            <person name="Hibbett D."/>
            <person name="Nagy L.G."/>
            <person name="Martin F.M."/>
        </authorList>
    </citation>
    <scope>NUCLEOTIDE SEQUENCE</scope>
    <source>
        <strain evidence="2">Prilba</strain>
    </source>
</reference>
<dbReference type="PANTHER" id="PTHR15237:SF0">
    <property type="entry name" value="CELL CYCLE CHECKPOINT CONTROL PROTEIN"/>
    <property type="match status" value="1"/>
</dbReference>
<accession>A0A9P5T8C3</accession>
<dbReference type="InterPro" id="IPR007268">
    <property type="entry name" value="Rad9/Ddc1"/>
</dbReference>
<dbReference type="GO" id="GO:0031573">
    <property type="term" value="P:mitotic intra-S DNA damage checkpoint signaling"/>
    <property type="evidence" value="ECO:0007669"/>
    <property type="project" value="TreeGrafter"/>
</dbReference>
<dbReference type="Proteomes" id="UP000759537">
    <property type="component" value="Unassembled WGS sequence"/>
</dbReference>
<evidence type="ECO:0000256" key="1">
    <source>
        <dbReference type="SAM" id="MobiDB-lite"/>
    </source>
</evidence>
<dbReference type="EMBL" id="WHVB01000009">
    <property type="protein sequence ID" value="KAF8479625.1"/>
    <property type="molecule type" value="Genomic_DNA"/>
</dbReference>
<dbReference type="GO" id="GO:0006281">
    <property type="term" value="P:DNA repair"/>
    <property type="evidence" value="ECO:0007669"/>
    <property type="project" value="TreeGrafter"/>
</dbReference>
<feature type="region of interest" description="Disordered" evidence="1">
    <location>
        <begin position="295"/>
        <end position="394"/>
    </location>
</feature>